<dbReference type="Gene3D" id="1.10.357.10">
    <property type="entry name" value="Tetracycline Repressor, domain 2"/>
    <property type="match status" value="1"/>
</dbReference>
<dbReference type="InterPro" id="IPR036271">
    <property type="entry name" value="Tet_transcr_reg_TetR-rel_C_sf"/>
</dbReference>
<evidence type="ECO:0000259" key="5">
    <source>
        <dbReference type="PROSITE" id="PS50977"/>
    </source>
</evidence>
<dbReference type="OrthoDB" id="5112469at2"/>
<dbReference type="GO" id="GO:0003700">
    <property type="term" value="F:DNA-binding transcription factor activity"/>
    <property type="evidence" value="ECO:0007669"/>
    <property type="project" value="TreeGrafter"/>
</dbReference>
<gene>
    <name evidence="6" type="ORF">FSW04_22080</name>
</gene>
<dbReference type="PROSITE" id="PS01081">
    <property type="entry name" value="HTH_TETR_1"/>
    <property type="match status" value="1"/>
</dbReference>
<dbReference type="PANTHER" id="PTHR30055">
    <property type="entry name" value="HTH-TYPE TRANSCRIPTIONAL REGULATOR RUTR"/>
    <property type="match status" value="1"/>
</dbReference>
<keyword evidence="7" id="KW-1185">Reference proteome</keyword>
<protein>
    <submittedName>
        <fullName evidence="6">TetR/AcrR family transcriptional regulator</fullName>
    </submittedName>
</protein>
<dbReference type="InterPro" id="IPR009057">
    <property type="entry name" value="Homeodomain-like_sf"/>
</dbReference>
<proteinExistence type="predicted"/>
<dbReference type="InterPro" id="IPR023772">
    <property type="entry name" value="DNA-bd_HTH_TetR-type_CS"/>
</dbReference>
<name>A0A5B8UAB0_9ACTN</name>
<evidence type="ECO:0000313" key="6">
    <source>
        <dbReference type="EMBL" id="QEC49990.1"/>
    </source>
</evidence>
<dbReference type="EMBL" id="CP042430">
    <property type="protein sequence ID" value="QEC49990.1"/>
    <property type="molecule type" value="Genomic_DNA"/>
</dbReference>
<accession>A0A5B8UAB0</accession>
<evidence type="ECO:0000256" key="3">
    <source>
        <dbReference type="ARBA" id="ARBA00023163"/>
    </source>
</evidence>
<feature type="DNA-binding region" description="H-T-H motif" evidence="4">
    <location>
        <begin position="37"/>
        <end position="56"/>
    </location>
</feature>
<dbReference type="SUPFAM" id="SSF46689">
    <property type="entry name" value="Homeodomain-like"/>
    <property type="match status" value="1"/>
</dbReference>
<evidence type="ECO:0000313" key="7">
    <source>
        <dbReference type="Proteomes" id="UP000321805"/>
    </source>
</evidence>
<sequence length="200" mass="21330">MSARTAGRREQTKQANRAAILEAAREVFADIGFGAASVRDIVRGTDLASGTFYNYFPDKRSVLVALLEESAGEARLRVRAARRSGTTLDAFVRDGFRAYFDFLLEDPATSQLLARNAGTIRAMYQEPSLVAGTEELAEDLAAGVAAGLIPPHDVEYMAAAMVGAALEIGARMLDSDRPDPRRATEFVSALFIAGLSAAGA</sequence>
<dbReference type="KEGG" id="bsol:FSW04_22080"/>
<dbReference type="SUPFAM" id="SSF48498">
    <property type="entry name" value="Tetracyclin repressor-like, C-terminal domain"/>
    <property type="match status" value="1"/>
</dbReference>
<dbReference type="GO" id="GO:0000976">
    <property type="term" value="F:transcription cis-regulatory region binding"/>
    <property type="evidence" value="ECO:0007669"/>
    <property type="project" value="TreeGrafter"/>
</dbReference>
<dbReference type="InterPro" id="IPR050109">
    <property type="entry name" value="HTH-type_TetR-like_transc_reg"/>
</dbReference>
<dbReference type="InterPro" id="IPR001647">
    <property type="entry name" value="HTH_TetR"/>
</dbReference>
<keyword evidence="3" id="KW-0804">Transcription</keyword>
<keyword evidence="1" id="KW-0805">Transcription regulation</keyword>
<reference evidence="6 7" key="1">
    <citation type="journal article" date="2018" name="J. Microbiol.">
        <title>Baekduia soli gen. nov., sp. nov., a novel bacterium isolated from the soil of Baekdu Mountain and proposal of a novel family name, Baekduiaceae fam. nov.</title>
        <authorList>
            <person name="An D.S."/>
            <person name="Siddiqi M.Z."/>
            <person name="Kim K.H."/>
            <person name="Yu H.S."/>
            <person name="Im W.T."/>
        </authorList>
    </citation>
    <scope>NUCLEOTIDE SEQUENCE [LARGE SCALE GENOMIC DNA]</scope>
    <source>
        <strain evidence="6 7">BR7-21</strain>
    </source>
</reference>
<dbReference type="Proteomes" id="UP000321805">
    <property type="component" value="Chromosome"/>
</dbReference>
<dbReference type="PANTHER" id="PTHR30055:SF234">
    <property type="entry name" value="HTH-TYPE TRANSCRIPTIONAL REGULATOR BETI"/>
    <property type="match status" value="1"/>
</dbReference>
<dbReference type="Pfam" id="PF00440">
    <property type="entry name" value="TetR_N"/>
    <property type="match status" value="1"/>
</dbReference>
<keyword evidence="2 4" id="KW-0238">DNA-binding</keyword>
<dbReference type="PRINTS" id="PR00455">
    <property type="entry name" value="HTHTETR"/>
</dbReference>
<evidence type="ECO:0000256" key="2">
    <source>
        <dbReference type="ARBA" id="ARBA00023125"/>
    </source>
</evidence>
<evidence type="ECO:0000256" key="4">
    <source>
        <dbReference type="PROSITE-ProRule" id="PRU00335"/>
    </source>
</evidence>
<dbReference type="RefSeq" id="WP_146922355.1">
    <property type="nucleotide sequence ID" value="NZ_CP042430.1"/>
</dbReference>
<dbReference type="PROSITE" id="PS50977">
    <property type="entry name" value="HTH_TETR_2"/>
    <property type="match status" value="1"/>
</dbReference>
<organism evidence="6 7">
    <name type="scientific">Baekduia soli</name>
    <dbReference type="NCBI Taxonomy" id="496014"/>
    <lineage>
        <taxon>Bacteria</taxon>
        <taxon>Bacillati</taxon>
        <taxon>Actinomycetota</taxon>
        <taxon>Thermoleophilia</taxon>
        <taxon>Solirubrobacterales</taxon>
        <taxon>Baekduiaceae</taxon>
        <taxon>Baekduia</taxon>
    </lineage>
</organism>
<dbReference type="AlphaFoldDB" id="A0A5B8UAB0"/>
<evidence type="ECO:0000256" key="1">
    <source>
        <dbReference type="ARBA" id="ARBA00023015"/>
    </source>
</evidence>
<feature type="domain" description="HTH tetR-type" evidence="5">
    <location>
        <begin position="14"/>
        <end position="74"/>
    </location>
</feature>